<gene>
    <name evidence="17" type="primary">LOC116204975</name>
</gene>
<evidence type="ECO:0000256" key="3">
    <source>
        <dbReference type="ARBA" id="ARBA00016182"/>
    </source>
</evidence>
<dbReference type="AlphaFoldDB" id="A0A6P8D9B5"/>
<evidence type="ECO:0000313" key="17">
    <source>
        <dbReference type="RefSeq" id="XP_031393235.1"/>
    </source>
</evidence>
<evidence type="ECO:0000256" key="1">
    <source>
        <dbReference type="ARBA" id="ARBA00008001"/>
    </source>
</evidence>
<dbReference type="Pfam" id="PF21399">
    <property type="entry name" value="TERT_C"/>
    <property type="match status" value="1"/>
</dbReference>
<evidence type="ECO:0000256" key="2">
    <source>
        <dbReference type="ARBA" id="ARBA00012493"/>
    </source>
</evidence>
<dbReference type="OrthoDB" id="289721at2759"/>
<dbReference type="GO" id="GO:0070034">
    <property type="term" value="F:telomerase RNA binding"/>
    <property type="evidence" value="ECO:0007669"/>
    <property type="project" value="TreeGrafter"/>
</dbReference>
<comment type="similarity">
    <text evidence="1 13">Belongs to the reverse transcriptase family. Telomerase subfamily.</text>
</comment>
<dbReference type="PANTHER" id="PTHR12066">
    <property type="entry name" value="TELOMERASE REVERSE TRANSCRIPTASE"/>
    <property type="match status" value="1"/>
</dbReference>
<dbReference type="InterPro" id="IPR021891">
    <property type="entry name" value="Telomerase_RBD"/>
</dbReference>
<dbReference type="GO" id="GO:0000781">
    <property type="term" value="C:chromosome, telomeric region"/>
    <property type="evidence" value="ECO:0007669"/>
    <property type="project" value="UniProtKB-SubCell"/>
</dbReference>
<dbReference type="PANTHER" id="PTHR12066:SF0">
    <property type="entry name" value="TELOMERASE REVERSE TRANSCRIPTASE"/>
    <property type="match status" value="1"/>
</dbReference>
<dbReference type="PROSITE" id="PS50878">
    <property type="entry name" value="RT_POL"/>
    <property type="match status" value="1"/>
</dbReference>
<dbReference type="Gene3D" id="1.10.132.70">
    <property type="match status" value="1"/>
</dbReference>
<evidence type="ECO:0000313" key="16">
    <source>
        <dbReference type="Proteomes" id="UP000515151"/>
    </source>
</evidence>
<keyword evidence="6 13" id="KW-0548">Nucleotidyltransferase</keyword>
<dbReference type="InterPro" id="IPR000477">
    <property type="entry name" value="RT_dom"/>
</dbReference>
<feature type="domain" description="Reverse transcriptase" evidence="15">
    <location>
        <begin position="662"/>
        <end position="1051"/>
    </location>
</feature>
<keyword evidence="5 13" id="KW-0808">Transferase</keyword>
<dbReference type="InterPro" id="IPR003545">
    <property type="entry name" value="Telomerase_RT"/>
</dbReference>
<evidence type="ECO:0000256" key="14">
    <source>
        <dbReference type="SAM" id="MobiDB-lite"/>
    </source>
</evidence>
<reference evidence="17" key="2">
    <citation type="submission" date="2025-08" db="UniProtKB">
        <authorList>
            <consortium name="RefSeq"/>
        </authorList>
    </citation>
    <scope>IDENTIFICATION</scope>
    <source>
        <tissue evidence="17">Leaf</tissue>
    </source>
</reference>
<evidence type="ECO:0000256" key="9">
    <source>
        <dbReference type="ARBA" id="ARBA00022895"/>
    </source>
</evidence>
<dbReference type="GO" id="GO:0042162">
    <property type="term" value="F:telomeric DNA binding"/>
    <property type="evidence" value="ECO:0007669"/>
    <property type="project" value="TreeGrafter"/>
</dbReference>
<sequence length="1244" mass="142194">MPKKQRVPEVLWRLFGGRARPLLQMIVSLLPPPPPLAAAICERCARCKWRRCLGCSCGVGEAEAASFLLRPDDPQDYRKLLSQCFVVVDDNVPPYSGGYDVVIVRTQRQIVVNVIMKLRMENTPSANVICNGYDKLDRTSATLELLASSAWCLLSERAGGPFMSYLLSNASIFLPMSGVKYCQVAGPPITRLRHKLYKPTSDCFFQHPSVIQSGVQKKRRVGNQSRFSSDGCSISKSGTEPEEHVDKNGDNQISVVATTIGRNIEEATNNGLQGNYNQIIAKDRKRRRPFSWQRRRKKRRLEVAEVATASSSVLCEDTLSLPAKHHCSSKFTLKKMPMFCSCCLQLQAIGKSYQGAQIQRKSVFYNLESSSSGFPKSHELNLLKPDFAGSVSLLCKIFDLYNVDSLAQSIKCFHKAAFCGNHSSCLYHSTVNLLKTLIRRSRSCQYSRLLEKHCAPPLSDKDTSAKVANISEGNGLKKKFLESTDLEDINSYCSKSQVVSFVWAVCRSIVPPELLGTPSNWRILRRNIYKFIELRRFEKFSLKQCLHKLKASTFTFSADPSSSWQYNCLMLQNEGAHNVEEHKRCTELREIMSNTRHKMLERWIYWFFSCLVVPLLRANFYVTESEHGKQEVYYYRKSTWKKLTNGAMGSLTGQMFSSLEDAAVRNIVAKRSYGFSKIRFRPKKNGLRMLVNLKSPSFMPVQWSSVCAQSGESVKTRRLHRTLHKFKRSKSVNYFLHDTYAVLKSLKQREPERLGSTVSDYNDVYRKLCPFLLGLKNGGSLIPPVYVVVSDVVKAFDSVDQDRLLSIMKDVITGRVYTLAESCEMNCSRKSLWVRDKFFSADIDAIAKSFHGVIINQVVLAYLPLLYHAQNLGLQIGSKSVKRQEILFNLNEHIKHNILLFHKKFYLQRIGIPQGSVLSPLLCSFYFGYLEQNVILPFLEKAPEPVVDDSSTTKSCPGTLNALHLEDESACSSRFLLLRFTDDFLFLSTSREQAASLLSRLRRGFREFNCQMNEKKFSVNFDDGYTPRTQSNRADISVDGIQFVHWGGLLLNSCTLEIQADYSRYLNNHLQSTLTVCWQGKPASRIRARLCDFLRPKCHAIFFDSNINSAAVVRLNVYQVFVLCAMKFHCYVRDLSYICKFTPRFYFNIIRSSFRYMTKLIHRRMRTRYLPNIRPVLELKKGEVEWLGLVAYVRVLKRKQSLHKQLLASLRSRLLKHRISGSISPELSYAVDSRHSSVIWKVQY</sequence>
<dbReference type="Pfam" id="PF12009">
    <property type="entry name" value="Telomerase_RBD"/>
    <property type="match status" value="1"/>
</dbReference>
<feature type="region of interest" description="Disordered" evidence="14">
    <location>
        <begin position="225"/>
        <end position="247"/>
    </location>
</feature>
<keyword evidence="9 13" id="KW-0779">Telomere</keyword>
<dbReference type="GO" id="GO:0003720">
    <property type="term" value="F:telomerase activity"/>
    <property type="evidence" value="ECO:0007669"/>
    <property type="project" value="InterPro"/>
</dbReference>
<comment type="catalytic activity">
    <reaction evidence="12 13">
        <text>DNA(n) + a 2'-deoxyribonucleoside 5'-triphosphate = DNA(n+1) + diphosphate</text>
        <dbReference type="Rhea" id="RHEA:22508"/>
        <dbReference type="Rhea" id="RHEA-COMP:17339"/>
        <dbReference type="Rhea" id="RHEA-COMP:17340"/>
        <dbReference type="ChEBI" id="CHEBI:33019"/>
        <dbReference type="ChEBI" id="CHEBI:61560"/>
        <dbReference type="ChEBI" id="CHEBI:173112"/>
        <dbReference type="EC" id="2.7.7.49"/>
    </reaction>
</comment>
<dbReference type="Proteomes" id="UP000515151">
    <property type="component" value="Chromosome 4"/>
</dbReference>
<dbReference type="InterPro" id="IPR049139">
    <property type="entry name" value="TERT_C"/>
</dbReference>
<dbReference type="CDD" id="cd01648">
    <property type="entry name" value="TERT"/>
    <property type="match status" value="1"/>
</dbReference>
<dbReference type="Pfam" id="PF00078">
    <property type="entry name" value="RVT_1"/>
    <property type="match status" value="1"/>
</dbReference>
<dbReference type="GO" id="GO:0046872">
    <property type="term" value="F:metal ion binding"/>
    <property type="evidence" value="ECO:0007669"/>
    <property type="project" value="UniProtKB-KW"/>
</dbReference>
<evidence type="ECO:0000259" key="15">
    <source>
        <dbReference type="PROSITE" id="PS50878"/>
    </source>
</evidence>
<organism evidence="16 17">
    <name type="scientific">Punica granatum</name>
    <name type="common">Pomegranate</name>
    <dbReference type="NCBI Taxonomy" id="22663"/>
    <lineage>
        <taxon>Eukaryota</taxon>
        <taxon>Viridiplantae</taxon>
        <taxon>Streptophyta</taxon>
        <taxon>Embryophyta</taxon>
        <taxon>Tracheophyta</taxon>
        <taxon>Spermatophyta</taxon>
        <taxon>Magnoliopsida</taxon>
        <taxon>eudicotyledons</taxon>
        <taxon>Gunneridae</taxon>
        <taxon>Pentapetalae</taxon>
        <taxon>rosids</taxon>
        <taxon>malvids</taxon>
        <taxon>Myrtales</taxon>
        <taxon>Lythraceae</taxon>
        <taxon>Punica</taxon>
    </lineage>
</organism>
<dbReference type="InterPro" id="IPR043502">
    <property type="entry name" value="DNA/RNA_pol_sf"/>
</dbReference>
<dbReference type="PRINTS" id="PR01365">
    <property type="entry name" value="TELOMERASERT"/>
</dbReference>
<keyword evidence="7 13" id="KW-0479">Metal-binding</keyword>
<accession>A0A6P8D9B5</accession>
<keyword evidence="8 13" id="KW-0460">Magnesium</keyword>
<name>A0A6P8D9B5_PUNGR</name>
<dbReference type="GO" id="GO:0000333">
    <property type="term" value="C:telomerase catalytic core complex"/>
    <property type="evidence" value="ECO:0007669"/>
    <property type="project" value="TreeGrafter"/>
</dbReference>
<dbReference type="SUPFAM" id="SSF56672">
    <property type="entry name" value="DNA/RNA polymerases"/>
    <property type="match status" value="1"/>
</dbReference>
<protein>
    <recommendedName>
        <fullName evidence="3 13">Telomerase reverse transcriptase</fullName>
        <ecNumber evidence="2 13">2.7.7.49</ecNumber>
    </recommendedName>
    <alternativeName>
        <fullName evidence="13">Telomerase catalytic subunit</fullName>
    </alternativeName>
</protein>
<evidence type="ECO:0000256" key="7">
    <source>
        <dbReference type="ARBA" id="ARBA00022723"/>
    </source>
</evidence>
<dbReference type="GO" id="GO:0007004">
    <property type="term" value="P:telomere maintenance via telomerase"/>
    <property type="evidence" value="ECO:0007669"/>
    <property type="project" value="TreeGrafter"/>
</dbReference>
<dbReference type="RefSeq" id="XP_031393235.1">
    <property type="nucleotide sequence ID" value="XM_031537375.1"/>
</dbReference>
<dbReference type="Gene3D" id="3.30.70.2630">
    <property type="match status" value="1"/>
</dbReference>
<keyword evidence="10 13" id="KW-0695">RNA-directed DNA polymerase</keyword>
<evidence type="ECO:0000256" key="12">
    <source>
        <dbReference type="ARBA" id="ARBA00048173"/>
    </source>
</evidence>
<dbReference type="SMART" id="SM00975">
    <property type="entry name" value="Telomerase_RBD"/>
    <property type="match status" value="1"/>
</dbReference>
<keyword evidence="16" id="KW-1185">Reference proteome</keyword>
<feature type="compositionally biased region" description="Polar residues" evidence="14">
    <location>
        <begin position="225"/>
        <end position="238"/>
    </location>
</feature>
<comment type="subcellular location">
    <subcellularLocation>
        <location evidence="13">Nucleus</location>
    </subcellularLocation>
    <subcellularLocation>
        <location evidence="13">Chromosome</location>
        <location evidence="13">Telomere</location>
    </subcellularLocation>
</comment>
<evidence type="ECO:0000256" key="11">
    <source>
        <dbReference type="ARBA" id="ARBA00023242"/>
    </source>
</evidence>
<evidence type="ECO:0000256" key="5">
    <source>
        <dbReference type="ARBA" id="ARBA00022679"/>
    </source>
</evidence>
<evidence type="ECO:0000256" key="8">
    <source>
        <dbReference type="ARBA" id="ARBA00022842"/>
    </source>
</evidence>
<dbReference type="EC" id="2.7.7.49" evidence="2 13"/>
<dbReference type="GeneID" id="116204975"/>
<dbReference type="Gene3D" id="1.10.357.90">
    <property type="match status" value="1"/>
</dbReference>
<evidence type="ECO:0000256" key="4">
    <source>
        <dbReference type="ARBA" id="ARBA00022454"/>
    </source>
</evidence>
<evidence type="ECO:0000256" key="13">
    <source>
        <dbReference type="RuleBase" id="RU365061"/>
    </source>
</evidence>
<evidence type="ECO:0000256" key="6">
    <source>
        <dbReference type="ARBA" id="ARBA00022695"/>
    </source>
</evidence>
<keyword evidence="11 13" id="KW-0539">Nucleus</keyword>
<proteinExistence type="inferred from homology"/>
<comment type="function">
    <text evidence="13">Telomerase is a ribonucleoprotein enzyme essential for the replication of chromosome termini in most eukaryotes. It elongates telomeres. It is a reverse transcriptase that adds simple sequence repeats to chromosome ends by copying a template sequence within the RNA component of the enzyme.</text>
</comment>
<reference evidence="16" key="1">
    <citation type="journal article" date="2020" name="Plant Biotechnol. J.">
        <title>The pomegranate (Punica granatum L.) draft genome dissects genetic divergence between soft- and hard-seeded cultivars.</title>
        <authorList>
            <person name="Luo X."/>
            <person name="Li H."/>
            <person name="Wu Z."/>
            <person name="Yao W."/>
            <person name="Zhao P."/>
            <person name="Cao D."/>
            <person name="Yu H."/>
            <person name="Li K."/>
            <person name="Poudel K."/>
            <person name="Zhao D."/>
            <person name="Zhang F."/>
            <person name="Xia X."/>
            <person name="Chen L."/>
            <person name="Wang Q."/>
            <person name="Jing D."/>
            <person name="Cao S."/>
        </authorList>
    </citation>
    <scope>NUCLEOTIDE SEQUENCE [LARGE SCALE GENOMIC DNA]</scope>
    <source>
        <strain evidence="16">cv. Tunisia</strain>
    </source>
</reference>
<keyword evidence="4 13" id="KW-0158">Chromosome</keyword>
<evidence type="ECO:0000256" key="10">
    <source>
        <dbReference type="ARBA" id="ARBA00022918"/>
    </source>
</evidence>